<comment type="caution">
    <text evidence="5">Lacks conserved residue(s) required for the propagation of feature annotation.</text>
</comment>
<proteinExistence type="inferred from homology"/>
<comment type="catalytic activity">
    <reaction evidence="5">
        <text>pyridoxine 5'-phosphate + O2 = pyridoxal 5'-phosphate + H2O2</text>
        <dbReference type="Rhea" id="RHEA:15149"/>
        <dbReference type="ChEBI" id="CHEBI:15379"/>
        <dbReference type="ChEBI" id="CHEBI:16240"/>
        <dbReference type="ChEBI" id="CHEBI:58589"/>
        <dbReference type="ChEBI" id="CHEBI:597326"/>
        <dbReference type="EC" id="1.4.3.5"/>
    </reaction>
</comment>
<keyword evidence="5" id="KW-0664">Pyridoxine biosynthesis</keyword>
<dbReference type="InterPro" id="IPR012349">
    <property type="entry name" value="Split_barrel_FMN-bd"/>
</dbReference>
<keyword evidence="11" id="KW-1185">Reference proteome</keyword>
<dbReference type="Pfam" id="PF01243">
    <property type="entry name" value="PNPOx_N"/>
    <property type="match status" value="1"/>
</dbReference>
<dbReference type="Pfam" id="PF10590">
    <property type="entry name" value="PNP_phzG_C"/>
    <property type="match status" value="1"/>
</dbReference>
<gene>
    <name evidence="5" type="primary">pdxH</name>
    <name evidence="10" type="ORF">B0I33_102324</name>
</gene>
<keyword evidence="2 5" id="KW-0285">Flavoprotein</keyword>
<dbReference type="InterPro" id="IPR011576">
    <property type="entry name" value="Pyridox_Oxase_N"/>
</dbReference>
<dbReference type="RefSeq" id="WP_106177313.1">
    <property type="nucleotide sequence ID" value="NZ_PVNH01000002.1"/>
</dbReference>
<evidence type="ECO:0000313" key="10">
    <source>
        <dbReference type="EMBL" id="PRX50205.1"/>
    </source>
</evidence>
<sequence length="235" mass="26068">MSELGGKGGGAVAEANGSEADAAVRLPQMRVAYDGGALDESALAPTWTEQLRAWLDQAVAAGLAEPNAMVLATADAEGLPSSRTVLCKGLDERGIVFYTNYTSAKSHDLTVTRYASATFPWFPLHRQVTVRGEVEKVSPDETAAYWRSRPRGSQLGAWASPQSRVVEGRRALDNALHAIERRFADVDEVPVPPHWGGWRIRPDLVEFWQGREDRLHDRLRYVRNEDGWRIHRVAP</sequence>
<feature type="domain" description="Pyridoxamine 5'-phosphate oxidase N-terminal" evidence="8">
    <location>
        <begin position="55"/>
        <end position="176"/>
    </location>
</feature>
<feature type="binding site" evidence="5 7">
    <location>
        <begin position="98"/>
        <end position="99"/>
    </location>
    <ligand>
        <name>FMN</name>
        <dbReference type="ChEBI" id="CHEBI:58210"/>
    </ligand>
</feature>
<feature type="binding site" evidence="5 7">
    <location>
        <position position="218"/>
    </location>
    <ligand>
        <name>FMN</name>
        <dbReference type="ChEBI" id="CHEBI:58210"/>
    </ligand>
</feature>
<dbReference type="HAMAP" id="MF_01629">
    <property type="entry name" value="PdxH"/>
    <property type="match status" value="1"/>
</dbReference>
<evidence type="ECO:0000256" key="6">
    <source>
        <dbReference type="PIRSR" id="PIRSR000190-1"/>
    </source>
</evidence>
<evidence type="ECO:0000256" key="7">
    <source>
        <dbReference type="PIRSR" id="PIRSR000190-2"/>
    </source>
</evidence>
<evidence type="ECO:0000256" key="4">
    <source>
        <dbReference type="ARBA" id="ARBA00023002"/>
    </source>
</evidence>
<dbReference type="InterPro" id="IPR019576">
    <property type="entry name" value="Pyridoxamine_oxidase_dimer_C"/>
</dbReference>
<feature type="binding site" evidence="5 6">
    <location>
        <begin position="214"/>
        <end position="216"/>
    </location>
    <ligand>
        <name>substrate</name>
    </ligand>
</feature>
<dbReference type="OrthoDB" id="9780392at2"/>
<dbReference type="GO" id="GO:0010181">
    <property type="term" value="F:FMN binding"/>
    <property type="evidence" value="ECO:0007669"/>
    <property type="project" value="UniProtKB-UniRule"/>
</dbReference>
<comment type="subunit">
    <text evidence="5">Homodimer.</text>
</comment>
<feature type="binding site" evidence="5 7">
    <location>
        <begin position="83"/>
        <end position="88"/>
    </location>
    <ligand>
        <name>FMN</name>
        <dbReference type="ChEBI" id="CHEBI:58210"/>
    </ligand>
</feature>
<comment type="caution">
    <text evidence="10">The sequence shown here is derived from an EMBL/GenBank/DDBJ whole genome shotgun (WGS) entry which is preliminary data.</text>
</comment>
<feature type="binding site" evidence="5 7">
    <location>
        <begin position="162"/>
        <end position="163"/>
    </location>
    <ligand>
        <name>FMN</name>
        <dbReference type="ChEBI" id="CHEBI:58210"/>
    </ligand>
</feature>
<reference evidence="10 11" key="1">
    <citation type="submission" date="2018-03" db="EMBL/GenBank/DDBJ databases">
        <title>Genomic Encyclopedia of Type Strains, Phase III (KMG-III): the genomes of soil and plant-associated and newly described type strains.</title>
        <authorList>
            <person name="Whitman W."/>
        </authorList>
    </citation>
    <scope>NUCLEOTIDE SEQUENCE [LARGE SCALE GENOMIC DNA]</scope>
    <source>
        <strain evidence="10 11">CGMCC 4.7125</strain>
    </source>
</reference>
<dbReference type="NCBIfam" id="NF004231">
    <property type="entry name" value="PRK05679.1"/>
    <property type="match status" value="1"/>
</dbReference>
<comment type="catalytic activity">
    <reaction evidence="5">
        <text>pyridoxamine 5'-phosphate + O2 + H2O = pyridoxal 5'-phosphate + H2O2 + NH4(+)</text>
        <dbReference type="Rhea" id="RHEA:15817"/>
        <dbReference type="ChEBI" id="CHEBI:15377"/>
        <dbReference type="ChEBI" id="CHEBI:15379"/>
        <dbReference type="ChEBI" id="CHEBI:16240"/>
        <dbReference type="ChEBI" id="CHEBI:28938"/>
        <dbReference type="ChEBI" id="CHEBI:58451"/>
        <dbReference type="ChEBI" id="CHEBI:597326"/>
        <dbReference type="EC" id="1.4.3.5"/>
    </reaction>
</comment>
<dbReference type="Gene3D" id="2.30.110.10">
    <property type="entry name" value="Electron Transport, Fmn-binding Protein, Chain A"/>
    <property type="match status" value="1"/>
</dbReference>
<feature type="binding site" evidence="5 6">
    <location>
        <position position="153"/>
    </location>
    <ligand>
        <name>substrate</name>
    </ligand>
</feature>
<feature type="binding site" evidence="5 6">
    <location>
        <position position="149"/>
    </location>
    <ligand>
        <name>substrate</name>
    </ligand>
</feature>
<dbReference type="PIRSF" id="PIRSF000190">
    <property type="entry name" value="Pyd_amn-ph_oxd"/>
    <property type="match status" value="1"/>
</dbReference>
<name>A0A2T0M0T5_9PSEU</name>
<dbReference type="InterPro" id="IPR019740">
    <property type="entry name" value="Pyridox_Oxase_CS"/>
</dbReference>
<dbReference type="AlphaFoldDB" id="A0A2T0M0T5"/>
<dbReference type="SUPFAM" id="SSF50475">
    <property type="entry name" value="FMN-binding split barrel"/>
    <property type="match status" value="1"/>
</dbReference>
<dbReference type="InterPro" id="IPR000659">
    <property type="entry name" value="Pyridox_Oxase"/>
</dbReference>
<dbReference type="Proteomes" id="UP000238362">
    <property type="component" value="Unassembled WGS sequence"/>
</dbReference>
<evidence type="ECO:0000256" key="1">
    <source>
        <dbReference type="ARBA" id="ARBA00007301"/>
    </source>
</evidence>
<evidence type="ECO:0000256" key="3">
    <source>
        <dbReference type="ARBA" id="ARBA00022643"/>
    </source>
</evidence>
<accession>A0A2T0M0T5</accession>
<dbReference type="PANTHER" id="PTHR10851:SF0">
    <property type="entry name" value="PYRIDOXINE-5'-PHOSPHATE OXIDASE"/>
    <property type="match status" value="1"/>
</dbReference>
<feature type="domain" description="Pyridoxine 5'-phosphate oxidase dimerisation C-terminal" evidence="9">
    <location>
        <begin position="195"/>
        <end position="235"/>
    </location>
</feature>
<feature type="binding site" evidence="5 6">
    <location>
        <position position="145"/>
    </location>
    <ligand>
        <name>substrate</name>
    </ligand>
</feature>
<comment type="pathway">
    <text evidence="5">Cofactor metabolism; pyridoxal 5'-phosphate salvage; pyridoxal 5'-phosphate from pyridoxine 5'-phosphate: step 1/1.</text>
</comment>
<feature type="binding site" evidence="5 7">
    <location>
        <position position="127"/>
    </location>
    <ligand>
        <name>FMN</name>
        <dbReference type="ChEBI" id="CHEBI:58210"/>
    </ligand>
</feature>
<comment type="pathway">
    <text evidence="5">Cofactor metabolism; pyridoxal 5'-phosphate salvage; pyridoxal 5'-phosphate from pyridoxamine 5'-phosphate: step 1/1.</text>
</comment>
<feature type="binding site" evidence="5 7">
    <location>
        <position position="208"/>
    </location>
    <ligand>
        <name>FMN</name>
        <dbReference type="ChEBI" id="CHEBI:58210"/>
    </ligand>
</feature>
<evidence type="ECO:0000313" key="11">
    <source>
        <dbReference type="Proteomes" id="UP000238362"/>
    </source>
</evidence>
<evidence type="ECO:0000256" key="5">
    <source>
        <dbReference type="HAMAP-Rule" id="MF_01629"/>
    </source>
</evidence>
<dbReference type="GO" id="GO:0004733">
    <property type="term" value="F:pyridoxamine phosphate oxidase activity"/>
    <property type="evidence" value="ECO:0007669"/>
    <property type="project" value="UniProtKB-UniRule"/>
</dbReference>
<keyword evidence="3 5" id="KW-0288">FMN</keyword>
<dbReference type="PROSITE" id="PS01064">
    <property type="entry name" value="PYRIDOX_OXIDASE"/>
    <property type="match status" value="1"/>
</dbReference>
<feature type="binding site" evidence="6">
    <location>
        <begin position="30"/>
        <end position="33"/>
    </location>
    <ligand>
        <name>substrate</name>
    </ligand>
</feature>
<evidence type="ECO:0000256" key="2">
    <source>
        <dbReference type="ARBA" id="ARBA00022630"/>
    </source>
</evidence>
<evidence type="ECO:0000259" key="8">
    <source>
        <dbReference type="Pfam" id="PF01243"/>
    </source>
</evidence>
<keyword evidence="4 5" id="KW-0560">Oxidoreductase</keyword>
<feature type="binding site" evidence="5 6">
    <location>
        <position position="88"/>
    </location>
    <ligand>
        <name>substrate</name>
    </ligand>
</feature>
<feature type="binding site" evidence="5 7">
    <location>
        <position position="105"/>
    </location>
    <ligand>
        <name>FMN</name>
        <dbReference type="ChEBI" id="CHEBI:58210"/>
    </ligand>
</feature>
<dbReference type="GO" id="GO:0008615">
    <property type="term" value="P:pyridoxine biosynthetic process"/>
    <property type="evidence" value="ECO:0007669"/>
    <property type="project" value="UniProtKB-UniRule"/>
</dbReference>
<dbReference type="EMBL" id="PVNH01000002">
    <property type="protein sequence ID" value="PRX50205.1"/>
    <property type="molecule type" value="Genomic_DNA"/>
</dbReference>
<comment type="similarity">
    <text evidence="1 5">Belongs to the pyridoxamine 5'-phosphate oxidase family.</text>
</comment>
<dbReference type="UniPathway" id="UPA01068">
    <property type="reaction ID" value="UER00304"/>
</dbReference>
<dbReference type="NCBIfam" id="TIGR00558">
    <property type="entry name" value="pdxH"/>
    <property type="match status" value="1"/>
</dbReference>
<evidence type="ECO:0000259" key="9">
    <source>
        <dbReference type="Pfam" id="PF10590"/>
    </source>
</evidence>
<organism evidence="10 11">
    <name type="scientific">Prauserella shujinwangii</name>
    <dbReference type="NCBI Taxonomy" id="1453103"/>
    <lineage>
        <taxon>Bacteria</taxon>
        <taxon>Bacillati</taxon>
        <taxon>Actinomycetota</taxon>
        <taxon>Actinomycetes</taxon>
        <taxon>Pseudonocardiales</taxon>
        <taxon>Pseudonocardiaceae</taxon>
        <taxon>Prauserella</taxon>
    </lineage>
</organism>
<protein>
    <recommendedName>
        <fullName evidence="5">Pyridoxine/pyridoxamine 5'-phosphate oxidase</fullName>
        <ecNumber evidence="5">1.4.3.5</ecNumber>
    </recommendedName>
    <alternativeName>
        <fullName evidence="5">PNP/PMP oxidase</fullName>
        <shortName evidence="5">PNPOx</shortName>
    </alternativeName>
    <alternativeName>
        <fullName evidence="5">Pyridoxal 5'-phosphate synthase</fullName>
    </alternativeName>
</protein>
<dbReference type="PANTHER" id="PTHR10851">
    <property type="entry name" value="PYRIDOXINE-5-PHOSPHATE OXIDASE"/>
    <property type="match status" value="1"/>
</dbReference>
<dbReference type="EC" id="1.4.3.5" evidence="5"/>
<comment type="function">
    <text evidence="5">Catalyzes the oxidation of either pyridoxine 5'-phosphate (PNP) or pyridoxamine 5'-phosphate (PMP) into pyridoxal 5'-phosphate (PLP).</text>
</comment>
<comment type="cofactor">
    <cofactor evidence="5 7">
        <name>FMN</name>
        <dbReference type="ChEBI" id="CHEBI:58210"/>
    </cofactor>
    <text evidence="5 7">Binds 1 FMN per subunit.</text>
</comment>